<dbReference type="InterPro" id="IPR024087">
    <property type="entry name" value="Creatininase-like_sf"/>
</dbReference>
<name>S0ETU1_CHTCT</name>
<dbReference type="GO" id="GO:0046872">
    <property type="term" value="F:metal ion binding"/>
    <property type="evidence" value="ECO:0007669"/>
    <property type="project" value="UniProtKB-KW"/>
</dbReference>
<evidence type="ECO:0000256" key="5">
    <source>
        <dbReference type="ARBA" id="ARBA00024029"/>
    </source>
</evidence>
<dbReference type="SUPFAM" id="SSF102215">
    <property type="entry name" value="Creatininase"/>
    <property type="match status" value="1"/>
</dbReference>
<dbReference type="HOGENOM" id="CLU_055029_3_1_0"/>
<accession>S0ETU1</accession>
<dbReference type="InterPro" id="IPR003785">
    <property type="entry name" value="Creatininase/forma_Hydrolase"/>
</dbReference>
<comment type="cofactor">
    <cofactor evidence="1">
        <name>Zn(2+)</name>
        <dbReference type="ChEBI" id="CHEBI:29105"/>
    </cofactor>
</comment>
<dbReference type="EC" id="3.5.2.10" evidence="6"/>
<evidence type="ECO:0000313" key="6">
    <source>
        <dbReference type="EMBL" id="CCW34996.1"/>
    </source>
</evidence>
<dbReference type="EMBL" id="HF951689">
    <property type="protein sequence ID" value="CCW34996.1"/>
    <property type="molecule type" value="Genomic_DNA"/>
</dbReference>
<keyword evidence="3 6" id="KW-0378">Hydrolase</keyword>
<evidence type="ECO:0000256" key="3">
    <source>
        <dbReference type="ARBA" id="ARBA00022801"/>
    </source>
</evidence>
<gene>
    <name evidence="6" type="ORF">CCALI_01177</name>
</gene>
<dbReference type="OrthoDB" id="9801445at2"/>
<comment type="similarity">
    <text evidence="5">Belongs to the creatininase superfamily.</text>
</comment>
<dbReference type="AlphaFoldDB" id="S0ETU1"/>
<keyword evidence="4" id="KW-0862">Zinc</keyword>
<dbReference type="Pfam" id="PF02633">
    <property type="entry name" value="Creatininase"/>
    <property type="match status" value="1"/>
</dbReference>
<protein>
    <submittedName>
        <fullName evidence="6">Uncharacterized protein, putative amidase</fullName>
        <ecNumber evidence="6">3.5.2.10</ecNumber>
    </submittedName>
</protein>
<dbReference type="Proteomes" id="UP000014227">
    <property type="component" value="Chromosome I"/>
</dbReference>
<dbReference type="GO" id="GO:0009231">
    <property type="term" value="P:riboflavin biosynthetic process"/>
    <property type="evidence" value="ECO:0007669"/>
    <property type="project" value="TreeGrafter"/>
</dbReference>
<keyword evidence="2" id="KW-0479">Metal-binding</keyword>
<dbReference type="Gene3D" id="3.40.50.10310">
    <property type="entry name" value="Creatininase"/>
    <property type="match status" value="1"/>
</dbReference>
<dbReference type="GO" id="GO:0016811">
    <property type="term" value="F:hydrolase activity, acting on carbon-nitrogen (but not peptide) bonds, in linear amides"/>
    <property type="evidence" value="ECO:0007669"/>
    <property type="project" value="TreeGrafter"/>
</dbReference>
<evidence type="ECO:0000256" key="2">
    <source>
        <dbReference type="ARBA" id="ARBA00022723"/>
    </source>
</evidence>
<organism evidence="6 7">
    <name type="scientific">Chthonomonas calidirosea (strain DSM 23976 / ICMP 18418 / T49)</name>
    <dbReference type="NCBI Taxonomy" id="1303518"/>
    <lineage>
        <taxon>Bacteria</taxon>
        <taxon>Bacillati</taxon>
        <taxon>Armatimonadota</taxon>
        <taxon>Chthonomonadia</taxon>
        <taxon>Chthonomonadales</taxon>
        <taxon>Chthonomonadaceae</taxon>
        <taxon>Chthonomonas</taxon>
    </lineage>
</organism>
<dbReference type="STRING" id="454171.CP488_02920"/>
<dbReference type="eggNOG" id="COG1402">
    <property type="taxonomic scope" value="Bacteria"/>
</dbReference>
<evidence type="ECO:0000256" key="4">
    <source>
        <dbReference type="ARBA" id="ARBA00022833"/>
    </source>
</evidence>
<dbReference type="PANTHER" id="PTHR35005">
    <property type="entry name" value="3-DEHYDRO-SCYLLO-INOSOSE HYDROLASE"/>
    <property type="match status" value="1"/>
</dbReference>
<dbReference type="RefSeq" id="WP_016482541.1">
    <property type="nucleotide sequence ID" value="NC_021487.1"/>
</dbReference>
<dbReference type="PANTHER" id="PTHR35005:SF1">
    <property type="entry name" value="2-AMINO-5-FORMYLAMINO-6-RIBOSYLAMINOPYRIMIDIN-4(3H)-ONE 5'-MONOPHOSPHATE DEFORMYLASE"/>
    <property type="match status" value="1"/>
</dbReference>
<sequence>MQLGEKSWPEAHELADKVVVLPLGSFEQHGHHLPLLTDTLICTEIARRAEAALGDAVLFLPVLWVGASDHHRAFPGTISVSNELYVALLCDMIESLIGSGFRKIFLLNAHGGNITPGRMAIYRAQMRHKDLTDLWIALGTWWTLAADAVAAVPELQQLVVSHACEQETSMILCLRPELVRRELATGANIPFESAFYCPDFSSPSRVDVPRAFDQLSQTGAFGHPELATQEKGEALFQAVAEQVVSFLREFATWPSLTPQ</sequence>
<proteinExistence type="inferred from homology"/>
<dbReference type="PATRIC" id="fig|1303518.3.peg.1199"/>
<keyword evidence="7" id="KW-1185">Reference proteome</keyword>
<dbReference type="KEGG" id="ccz:CCALI_01177"/>
<evidence type="ECO:0000313" key="7">
    <source>
        <dbReference type="Proteomes" id="UP000014227"/>
    </source>
</evidence>
<evidence type="ECO:0000256" key="1">
    <source>
        <dbReference type="ARBA" id="ARBA00001947"/>
    </source>
</evidence>
<dbReference type="InParanoid" id="S0ETU1"/>
<reference evidence="7" key="1">
    <citation type="submission" date="2013-03" db="EMBL/GenBank/DDBJ databases">
        <title>Genome sequence of Chthonomonas calidirosea, the first sequenced genome from the Armatimonadetes phylum (formally candidate division OP10).</title>
        <authorList>
            <person name="Lee K.C.Y."/>
            <person name="Morgan X.C."/>
            <person name="Dunfield P.F."/>
            <person name="Tamas I."/>
            <person name="Houghton K.M."/>
            <person name="Vyssotski M."/>
            <person name="Ryan J.L.J."/>
            <person name="Lagutin K."/>
            <person name="McDonald I.R."/>
            <person name="Stott M.B."/>
        </authorList>
    </citation>
    <scope>NUCLEOTIDE SEQUENCE [LARGE SCALE GENOMIC DNA]</scope>
    <source>
        <strain evidence="7">DSM 23976 / ICMP 18418 / T49</strain>
    </source>
</reference>
<dbReference type="GO" id="GO:0047789">
    <property type="term" value="F:creatininase activity"/>
    <property type="evidence" value="ECO:0007669"/>
    <property type="project" value="UniProtKB-EC"/>
</dbReference>